<dbReference type="InterPro" id="IPR012866">
    <property type="entry name" value="DUF1644"/>
</dbReference>
<dbReference type="GO" id="GO:0005634">
    <property type="term" value="C:nucleus"/>
    <property type="evidence" value="ECO:0000318"/>
    <property type="project" value="GO_Central"/>
</dbReference>
<reference evidence="1 2" key="1">
    <citation type="journal article" date="2010" name="Nature">
        <title>Genome sequencing and analysis of the model grass Brachypodium distachyon.</title>
        <authorList>
            <consortium name="International Brachypodium Initiative"/>
        </authorList>
    </citation>
    <scope>NUCLEOTIDE SEQUENCE [LARGE SCALE GENOMIC DNA]</scope>
    <source>
        <strain evidence="1">Bd21</strain>
        <strain evidence="2">cv. Bd21</strain>
    </source>
</reference>
<reference evidence="2" key="3">
    <citation type="submission" date="2018-08" db="UniProtKB">
        <authorList>
            <consortium name="EnsemblPlants"/>
        </authorList>
    </citation>
    <scope>IDENTIFICATION</scope>
    <source>
        <strain evidence="2">cv. Bd21</strain>
    </source>
</reference>
<evidence type="ECO:0000313" key="1">
    <source>
        <dbReference type="EMBL" id="KQJ90481.1"/>
    </source>
</evidence>
<dbReference type="EMBL" id="CM000883">
    <property type="protein sequence ID" value="KQJ90481.1"/>
    <property type="molecule type" value="Genomic_DNA"/>
</dbReference>
<keyword evidence="3" id="KW-1185">Reference proteome</keyword>
<dbReference type="Gramene" id="PNT64702">
    <property type="protein sequence ID" value="PNT64702"/>
    <property type="gene ID" value="BRADI_4g31851v3"/>
</dbReference>
<accession>A0A0Q3PM28</accession>
<dbReference type="EnsemblPlants" id="KQJ90481">
    <property type="protein sequence ID" value="KQJ90481"/>
    <property type="gene ID" value="BRADI_4g31851v3"/>
</dbReference>
<gene>
    <name evidence="2" type="primary">LOC100825957</name>
    <name evidence="1" type="ORF">BRADI_4g31851v3</name>
</gene>
<proteinExistence type="predicted"/>
<dbReference type="ExpressionAtlas" id="A0A0Q3PM28">
    <property type="expression patterns" value="baseline"/>
</dbReference>
<dbReference type="EnsemblPlants" id="PNT64702">
    <property type="protein sequence ID" value="PNT64702"/>
    <property type="gene ID" value="BRADI_4g31851v3"/>
</dbReference>
<sequence>MNVILFFNMTKISKNKKYSSRRFRSPHYLRPSSHCSFKRVASQESTLPATEKCAWTDAVCPVCIECPHNAVLLLCSSHDNGCRPYVCGTNFHHSNCLDQLIQSRTSPGSSNDPSSIELTCPLCRGEVKGYTLVEPAREQLNRNRRSCMQDGCSYVGSYSELCKHARQKHPSAKPRELDPLQTYRWRRVLFRSTLQDMISAANSSRVQGLLSAMLLFEELMSSGWRGHDEHIGAINDSSVETAGMDMACL</sequence>
<dbReference type="STRING" id="15368.A0A0Q3PM28"/>
<dbReference type="Gramene" id="KQJ90481">
    <property type="protein sequence ID" value="KQJ90481"/>
    <property type="gene ID" value="BRADI_4g31851v3"/>
</dbReference>
<dbReference type="OrthoDB" id="1921166at2759"/>
<dbReference type="EMBL" id="CM000883">
    <property type="protein sequence ID" value="PNT64702.1"/>
    <property type="molecule type" value="Genomic_DNA"/>
</dbReference>
<dbReference type="RefSeq" id="XP_024310607.1">
    <property type="nucleotide sequence ID" value="XM_024454839.1"/>
</dbReference>
<evidence type="ECO:0000313" key="2">
    <source>
        <dbReference type="EnsemblPlants" id="KQJ90481"/>
    </source>
</evidence>
<dbReference type="Pfam" id="PF07800">
    <property type="entry name" value="DUF1644"/>
    <property type="match status" value="2"/>
</dbReference>
<organism evidence="1">
    <name type="scientific">Brachypodium distachyon</name>
    <name type="common">Purple false brome</name>
    <name type="synonym">Trachynia distachya</name>
    <dbReference type="NCBI Taxonomy" id="15368"/>
    <lineage>
        <taxon>Eukaryota</taxon>
        <taxon>Viridiplantae</taxon>
        <taxon>Streptophyta</taxon>
        <taxon>Embryophyta</taxon>
        <taxon>Tracheophyta</taxon>
        <taxon>Spermatophyta</taxon>
        <taxon>Magnoliopsida</taxon>
        <taxon>Liliopsida</taxon>
        <taxon>Poales</taxon>
        <taxon>Poaceae</taxon>
        <taxon>BOP clade</taxon>
        <taxon>Pooideae</taxon>
        <taxon>Stipodae</taxon>
        <taxon>Brachypodieae</taxon>
        <taxon>Brachypodium</taxon>
    </lineage>
</organism>
<reference evidence="1" key="2">
    <citation type="submission" date="2017-06" db="EMBL/GenBank/DDBJ databases">
        <title>WGS assembly of Brachypodium distachyon.</title>
        <authorList>
            <consortium name="The International Brachypodium Initiative"/>
            <person name="Lucas S."/>
            <person name="Harmon-Smith M."/>
            <person name="Lail K."/>
            <person name="Tice H."/>
            <person name="Grimwood J."/>
            <person name="Bruce D."/>
            <person name="Barry K."/>
            <person name="Shu S."/>
            <person name="Lindquist E."/>
            <person name="Wang M."/>
            <person name="Pitluck S."/>
            <person name="Vogel J.P."/>
            <person name="Garvin D.F."/>
            <person name="Mockler T.C."/>
            <person name="Schmutz J."/>
            <person name="Rokhsar D."/>
            <person name="Bevan M.W."/>
        </authorList>
    </citation>
    <scope>NUCLEOTIDE SEQUENCE</scope>
    <source>
        <strain evidence="1">Bd21</strain>
    </source>
</reference>
<dbReference type="Proteomes" id="UP000008810">
    <property type="component" value="Chromosome 4"/>
</dbReference>
<protein>
    <submittedName>
        <fullName evidence="1 2">Uncharacterized protein</fullName>
    </submittedName>
</protein>
<dbReference type="AlphaFoldDB" id="A0A0Q3PM28"/>
<dbReference type="GeneID" id="100825957"/>
<evidence type="ECO:0000313" key="3">
    <source>
        <dbReference type="Proteomes" id="UP000008810"/>
    </source>
</evidence>
<dbReference type="PANTHER" id="PTHR31197:SF6">
    <property type="entry name" value="OS09G0451800 PROTEIN"/>
    <property type="match status" value="1"/>
</dbReference>
<dbReference type="PANTHER" id="PTHR31197">
    <property type="entry name" value="OS01G0612600 PROTEIN"/>
    <property type="match status" value="1"/>
</dbReference>
<name>A0A0Q3PM28_BRADI</name>
<dbReference type="GO" id="GO:0003700">
    <property type="term" value="F:DNA-binding transcription factor activity"/>
    <property type="evidence" value="ECO:0000318"/>
    <property type="project" value="GO_Central"/>
</dbReference>